<evidence type="ECO:0000313" key="4">
    <source>
        <dbReference type="Proteomes" id="UP000794436"/>
    </source>
</evidence>
<proteinExistence type="predicted"/>
<dbReference type="Gene3D" id="3.40.710.10">
    <property type="entry name" value="DD-peptidase/beta-lactamase superfamily"/>
    <property type="match status" value="1"/>
</dbReference>
<organism evidence="3 4">
    <name type="scientific">Pythium oligandrum</name>
    <name type="common">Mycoparasitic fungus</name>
    <dbReference type="NCBI Taxonomy" id="41045"/>
    <lineage>
        <taxon>Eukaryota</taxon>
        <taxon>Sar</taxon>
        <taxon>Stramenopiles</taxon>
        <taxon>Oomycota</taxon>
        <taxon>Peronosporomycetes</taxon>
        <taxon>Pythiales</taxon>
        <taxon>Pythiaceae</taxon>
        <taxon>Pythium</taxon>
    </lineage>
</organism>
<gene>
    <name evidence="3" type="ORF">Poli38472_011061</name>
</gene>
<dbReference type="Proteomes" id="UP000794436">
    <property type="component" value="Unassembled WGS sequence"/>
</dbReference>
<keyword evidence="1" id="KW-0812">Transmembrane</keyword>
<dbReference type="InterPro" id="IPR001466">
    <property type="entry name" value="Beta-lactam-related"/>
</dbReference>
<evidence type="ECO:0000256" key="1">
    <source>
        <dbReference type="SAM" id="Phobius"/>
    </source>
</evidence>
<dbReference type="InterPro" id="IPR050491">
    <property type="entry name" value="AmpC-like"/>
</dbReference>
<dbReference type="PANTHER" id="PTHR46825:SF9">
    <property type="entry name" value="BETA-LACTAMASE-RELATED DOMAIN-CONTAINING PROTEIN"/>
    <property type="match status" value="1"/>
</dbReference>
<feature type="domain" description="Beta-lactamase-related" evidence="2">
    <location>
        <begin position="74"/>
        <end position="421"/>
    </location>
</feature>
<evidence type="ECO:0000313" key="3">
    <source>
        <dbReference type="EMBL" id="TMW67441.1"/>
    </source>
</evidence>
<reference evidence="3" key="1">
    <citation type="submission" date="2019-03" db="EMBL/GenBank/DDBJ databases">
        <title>Long read genome sequence of the mycoparasitic Pythium oligandrum ATCC 38472 isolated from sugarbeet rhizosphere.</title>
        <authorList>
            <person name="Gaulin E."/>
        </authorList>
    </citation>
    <scope>NUCLEOTIDE SEQUENCE</scope>
    <source>
        <strain evidence="3">ATCC 38472_TT</strain>
    </source>
</reference>
<keyword evidence="1" id="KW-1133">Transmembrane helix</keyword>
<dbReference type="SUPFAM" id="SSF56601">
    <property type="entry name" value="beta-lactamase/transpeptidase-like"/>
    <property type="match status" value="1"/>
</dbReference>
<dbReference type="AlphaFoldDB" id="A0A8K1FLR9"/>
<dbReference type="InterPro" id="IPR012338">
    <property type="entry name" value="Beta-lactam/transpept-like"/>
</dbReference>
<name>A0A8K1FLR9_PYTOL</name>
<dbReference type="OrthoDB" id="5946976at2759"/>
<evidence type="ECO:0000259" key="2">
    <source>
        <dbReference type="Pfam" id="PF00144"/>
    </source>
</evidence>
<comment type="caution">
    <text evidence="3">The sequence shown here is derived from an EMBL/GenBank/DDBJ whole genome shotgun (WGS) entry which is preliminary data.</text>
</comment>
<dbReference type="PANTHER" id="PTHR46825">
    <property type="entry name" value="D-ALANYL-D-ALANINE-CARBOXYPEPTIDASE/ENDOPEPTIDASE AMPH"/>
    <property type="match status" value="1"/>
</dbReference>
<dbReference type="Pfam" id="PF00144">
    <property type="entry name" value="Beta-lactamase"/>
    <property type="match status" value="1"/>
</dbReference>
<keyword evidence="1" id="KW-0472">Membrane</keyword>
<keyword evidence="4" id="KW-1185">Reference proteome</keyword>
<protein>
    <recommendedName>
        <fullName evidence="2">Beta-lactamase-related domain-containing protein</fullName>
    </recommendedName>
</protein>
<dbReference type="EMBL" id="SPLM01000004">
    <property type="protein sequence ID" value="TMW67441.1"/>
    <property type="molecule type" value="Genomic_DNA"/>
</dbReference>
<sequence length="485" mass="53574">MAGVQENLPLLNSTRDAEQASSRKRLRVLVLVGAVVLAVTLVVFSFASSSGKNPRIVSFKHAYNTYRETFGFNGVAQVTENGTTVFRVSDGLANEEFDVAMQPDCLFPIGSNSKLFTSVALYQLEEAGRVNLSDPVNNWLKQDDFVQFGYPNQTKWCPRLANSTDDSPCEEITFVQLLHMSSGIGDSVNCDNVDPEHCYRSAEDLAYYKGSIGVYVGRFINDPLVFKPGTNYSYANPNFVLLSYLVEKISGQSFGGYLKEHIFDKLDLKDTIYDPYAGALSVNHRVVDEYRNFFIQGDGDEKPRLVLTGTCSPLISSGAVSGSGGLKGTVNDLERWYTDLFHNRGRQSKLLSAESIRKIVTRTNPVSPTYAQGVAVRGVTEDDWPEAVMYCGGVKCTATCIAMLVANPESSIVSTSFSNHANVVFPSQEALDQYHPDVFMYNPPESVNITSSDSGGAMELLQEFMKAYVYAQTPMLWKVVPILYQ</sequence>
<accession>A0A8K1FLR9</accession>
<feature type="transmembrane region" description="Helical" evidence="1">
    <location>
        <begin position="28"/>
        <end position="47"/>
    </location>
</feature>